<evidence type="ECO:0000256" key="5">
    <source>
        <dbReference type="ARBA" id="ARBA00022984"/>
    </source>
</evidence>
<feature type="transmembrane region" description="Helical" evidence="10">
    <location>
        <begin position="347"/>
        <end position="369"/>
    </location>
</feature>
<sequence length="503" mass="55791">MLTLLYACMQLLKAVLTLCLVLLSASMFGAGVQREAWVIGWGAQMWLFKLFFTPLNETFRARFLQLRNEQGAAFALASTRSLLLFVSIVAIASVIFIVCCSGTFMQFIAPGYFRRADQEQIRLMTLYLAPVLLISEWTSLLTALLNCYRSFYLPELLSLFTIVLNILLLWIAGDLLGVYAFVWANYISLILLLLLLLRQVARLGLFDKTPPVAQHVSVKPFLLFTAPLYGSALAAQFNVWSERRMLSYLRMGSNAALDYARKFTDAPVILIVSLATAVVAPLLSTLLSRSGITGKAFKKECYLFMRSCLLVLAPVIFVCTYGAPELVSSFLLHGKFEQYWAPDLISALQWFAAGLPGTVLCVIMGQVLLLQKRSGIYAAIAAVSQLLPVVANYYLFREKGIPVFACTWSVAQYIMGFSLLIAAGLSERKLLLRLLSVALLCICSALAAAAVTTLARIESPVFRLAFMAFSHSLLILSALFLLRFEEAGVLKLLLRKVRIRSGK</sequence>
<comment type="similarity">
    <text evidence="9">Belongs to the MurJ/MviN family.</text>
</comment>
<feature type="transmembrane region" description="Helical" evidence="10">
    <location>
        <begin position="152"/>
        <end position="172"/>
    </location>
</feature>
<reference evidence="12" key="1">
    <citation type="journal article" date="2019" name="Int. J. Syst. Evol. Microbiol.">
        <title>The Global Catalogue of Microorganisms (GCM) 10K type strain sequencing project: providing services to taxonomists for standard genome sequencing and annotation.</title>
        <authorList>
            <consortium name="The Broad Institute Genomics Platform"/>
            <consortium name="The Broad Institute Genome Sequencing Center for Infectious Disease"/>
            <person name="Wu L."/>
            <person name="Ma J."/>
        </authorList>
    </citation>
    <scope>NUCLEOTIDE SEQUENCE [LARGE SCALE GENOMIC DNA]</scope>
    <source>
        <strain evidence="12">JCM 31921</strain>
    </source>
</reference>
<evidence type="ECO:0000256" key="6">
    <source>
        <dbReference type="ARBA" id="ARBA00022989"/>
    </source>
</evidence>
<keyword evidence="12" id="KW-1185">Reference proteome</keyword>
<dbReference type="EMBL" id="BAABEZ010000022">
    <property type="protein sequence ID" value="GAA4454182.1"/>
    <property type="molecule type" value="Genomic_DNA"/>
</dbReference>
<keyword evidence="5" id="KW-0573">Peptidoglycan synthesis</keyword>
<comment type="caution">
    <text evidence="11">The sequence shown here is derived from an EMBL/GenBank/DDBJ whole genome shotgun (WGS) entry which is preliminary data.</text>
</comment>
<feature type="transmembrane region" description="Helical" evidence="10">
    <location>
        <begin position="430"/>
        <end position="455"/>
    </location>
</feature>
<proteinExistence type="inferred from homology"/>
<name>A0ABP8MSM1_9BACT</name>
<protein>
    <submittedName>
        <fullName evidence="11">Uncharacterized protein</fullName>
    </submittedName>
</protein>
<dbReference type="RefSeq" id="WP_344825026.1">
    <property type="nucleotide sequence ID" value="NZ_BAABEZ010000022.1"/>
</dbReference>
<keyword evidence="7 10" id="KW-0472">Membrane</keyword>
<gene>
    <name evidence="11" type="ORF">GCM10023092_15780</name>
</gene>
<evidence type="ECO:0000256" key="2">
    <source>
        <dbReference type="ARBA" id="ARBA00022475"/>
    </source>
</evidence>
<accession>A0ABP8MSM1</accession>
<organism evidence="11 12">
    <name type="scientific">Rurimicrobium arvi</name>
    <dbReference type="NCBI Taxonomy" id="2049916"/>
    <lineage>
        <taxon>Bacteria</taxon>
        <taxon>Pseudomonadati</taxon>
        <taxon>Bacteroidota</taxon>
        <taxon>Chitinophagia</taxon>
        <taxon>Chitinophagales</taxon>
        <taxon>Chitinophagaceae</taxon>
        <taxon>Rurimicrobium</taxon>
    </lineage>
</organism>
<dbReference type="InterPro" id="IPR004268">
    <property type="entry name" value="MurJ"/>
</dbReference>
<evidence type="ECO:0000256" key="10">
    <source>
        <dbReference type="SAM" id="Phobius"/>
    </source>
</evidence>
<evidence type="ECO:0000256" key="4">
    <source>
        <dbReference type="ARBA" id="ARBA00022960"/>
    </source>
</evidence>
<dbReference type="PANTHER" id="PTHR47019:SF1">
    <property type="entry name" value="LIPID II FLIPPASE MURJ"/>
    <property type="match status" value="1"/>
</dbReference>
<feature type="transmembrane region" description="Helical" evidence="10">
    <location>
        <begin position="308"/>
        <end position="327"/>
    </location>
</feature>
<feature type="transmembrane region" description="Helical" evidence="10">
    <location>
        <begin position="82"/>
        <end position="104"/>
    </location>
</feature>
<dbReference type="InterPro" id="IPR051050">
    <property type="entry name" value="Lipid_II_flippase_MurJ/MviN"/>
</dbReference>
<feature type="transmembrane region" description="Helical" evidence="10">
    <location>
        <begin position="124"/>
        <end position="145"/>
    </location>
</feature>
<keyword evidence="2" id="KW-1003">Cell membrane</keyword>
<evidence type="ECO:0000256" key="1">
    <source>
        <dbReference type="ARBA" id="ARBA00004651"/>
    </source>
</evidence>
<evidence type="ECO:0000313" key="12">
    <source>
        <dbReference type="Proteomes" id="UP001501410"/>
    </source>
</evidence>
<evidence type="ECO:0000256" key="8">
    <source>
        <dbReference type="ARBA" id="ARBA00060041"/>
    </source>
</evidence>
<feature type="transmembrane region" description="Helical" evidence="10">
    <location>
        <begin position="401"/>
        <end position="423"/>
    </location>
</feature>
<comment type="subcellular location">
    <subcellularLocation>
        <location evidence="1">Cell membrane</location>
        <topology evidence="1">Multi-pass membrane protein</topology>
    </subcellularLocation>
</comment>
<evidence type="ECO:0000313" key="11">
    <source>
        <dbReference type="EMBL" id="GAA4454182.1"/>
    </source>
</evidence>
<dbReference type="PANTHER" id="PTHR47019">
    <property type="entry name" value="LIPID II FLIPPASE MURJ"/>
    <property type="match status" value="1"/>
</dbReference>
<dbReference type="Proteomes" id="UP001501410">
    <property type="component" value="Unassembled WGS sequence"/>
</dbReference>
<comment type="function">
    <text evidence="8">Involved in peptidoglycan biosynthesis. Transports lipid-linked peptidoglycan precursors from the inner to the outer leaflet of the cytoplasmic membrane.</text>
</comment>
<feature type="transmembrane region" description="Helical" evidence="10">
    <location>
        <begin position="266"/>
        <end position="287"/>
    </location>
</feature>
<feature type="transmembrane region" description="Helical" evidence="10">
    <location>
        <begin position="376"/>
        <end position="395"/>
    </location>
</feature>
<keyword evidence="3 10" id="KW-0812">Transmembrane</keyword>
<keyword evidence="4" id="KW-0133">Cell shape</keyword>
<dbReference type="Pfam" id="PF03023">
    <property type="entry name" value="MurJ"/>
    <property type="match status" value="1"/>
</dbReference>
<evidence type="ECO:0000256" key="7">
    <source>
        <dbReference type="ARBA" id="ARBA00023136"/>
    </source>
</evidence>
<evidence type="ECO:0000256" key="3">
    <source>
        <dbReference type="ARBA" id="ARBA00022692"/>
    </source>
</evidence>
<feature type="transmembrane region" description="Helical" evidence="10">
    <location>
        <begin position="218"/>
        <end position="240"/>
    </location>
</feature>
<feature type="transmembrane region" description="Helical" evidence="10">
    <location>
        <begin position="178"/>
        <end position="197"/>
    </location>
</feature>
<evidence type="ECO:0000256" key="9">
    <source>
        <dbReference type="ARBA" id="ARBA00061532"/>
    </source>
</evidence>
<feature type="transmembrane region" description="Helical" evidence="10">
    <location>
        <begin position="461"/>
        <end position="482"/>
    </location>
</feature>
<keyword evidence="6 10" id="KW-1133">Transmembrane helix</keyword>